<dbReference type="EMBL" id="JAGMUU010000008">
    <property type="protein sequence ID" value="KAH7146753.1"/>
    <property type="molecule type" value="Genomic_DNA"/>
</dbReference>
<sequence length="98" mass="10766">MFQVPSSRASTPIAEFFLTLFTIQTPSPANSEPVSVCNPTAATHQVIRSTDVAVCDRRRRVKRSVPGRHINCLITDIQSPIEKGCPAKSLLVVCRQDC</sequence>
<keyword evidence="2" id="KW-1185">Reference proteome</keyword>
<evidence type="ECO:0000313" key="1">
    <source>
        <dbReference type="EMBL" id="KAH7146753.1"/>
    </source>
</evidence>
<evidence type="ECO:0000313" key="2">
    <source>
        <dbReference type="Proteomes" id="UP000717696"/>
    </source>
</evidence>
<comment type="caution">
    <text evidence="1">The sequence shown here is derived from an EMBL/GenBank/DDBJ whole genome shotgun (WGS) entry which is preliminary data.</text>
</comment>
<protein>
    <submittedName>
        <fullName evidence="1">Uncharacterized protein</fullName>
    </submittedName>
</protein>
<dbReference type="AlphaFoldDB" id="A0A9P9ETN9"/>
<name>A0A9P9ETN9_9HYPO</name>
<proteinExistence type="predicted"/>
<organism evidence="1 2">
    <name type="scientific">Dactylonectria estremocensis</name>
    <dbReference type="NCBI Taxonomy" id="1079267"/>
    <lineage>
        <taxon>Eukaryota</taxon>
        <taxon>Fungi</taxon>
        <taxon>Dikarya</taxon>
        <taxon>Ascomycota</taxon>
        <taxon>Pezizomycotina</taxon>
        <taxon>Sordariomycetes</taxon>
        <taxon>Hypocreomycetidae</taxon>
        <taxon>Hypocreales</taxon>
        <taxon>Nectriaceae</taxon>
        <taxon>Dactylonectria</taxon>
    </lineage>
</organism>
<gene>
    <name evidence="1" type="ORF">B0J13DRAFT_552595</name>
</gene>
<reference evidence="1" key="1">
    <citation type="journal article" date="2021" name="Nat. Commun.">
        <title>Genetic determinants of endophytism in the Arabidopsis root mycobiome.</title>
        <authorList>
            <person name="Mesny F."/>
            <person name="Miyauchi S."/>
            <person name="Thiergart T."/>
            <person name="Pickel B."/>
            <person name="Atanasova L."/>
            <person name="Karlsson M."/>
            <person name="Huettel B."/>
            <person name="Barry K.W."/>
            <person name="Haridas S."/>
            <person name="Chen C."/>
            <person name="Bauer D."/>
            <person name="Andreopoulos W."/>
            <person name="Pangilinan J."/>
            <person name="LaButti K."/>
            <person name="Riley R."/>
            <person name="Lipzen A."/>
            <person name="Clum A."/>
            <person name="Drula E."/>
            <person name="Henrissat B."/>
            <person name="Kohler A."/>
            <person name="Grigoriev I.V."/>
            <person name="Martin F.M."/>
            <person name="Hacquard S."/>
        </authorList>
    </citation>
    <scope>NUCLEOTIDE SEQUENCE</scope>
    <source>
        <strain evidence="1">MPI-CAGE-AT-0021</strain>
    </source>
</reference>
<accession>A0A9P9ETN9</accession>
<dbReference type="Proteomes" id="UP000717696">
    <property type="component" value="Unassembled WGS sequence"/>
</dbReference>